<reference evidence="1" key="1">
    <citation type="submission" date="2022-10" db="EMBL/GenBank/DDBJ databases">
        <title>The complete genomes of actinobacterial strains from the NBC collection.</title>
        <authorList>
            <person name="Joergensen T.S."/>
            <person name="Alvarez Arevalo M."/>
            <person name="Sterndorff E.B."/>
            <person name="Faurdal D."/>
            <person name="Vuksanovic O."/>
            <person name="Mourched A.-S."/>
            <person name="Charusanti P."/>
            <person name="Shaw S."/>
            <person name="Blin K."/>
            <person name="Weber T."/>
        </authorList>
    </citation>
    <scope>NUCLEOTIDE SEQUENCE</scope>
    <source>
        <strain evidence="1">NBC_00119</strain>
    </source>
</reference>
<dbReference type="AlphaFoldDB" id="A0AAU1TZY8"/>
<gene>
    <name evidence="1" type="ORF">OHU69_07405</name>
</gene>
<accession>A0AAU1TZY8</accession>
<sequence length="278" mass="30728">MNVMVGDPRRLGVPASEARLRFEAESPKMGSGPGRRVLAVDGKPAFELSFWCGSCQFLFRRLEGANKKLSLESVQERLAEQLPDLDDGVLDAFGTLLPEGGYLPLLLSVEPHLVLPGQEGDYFSHEQVATWGLDAFWGLPESPHTPYYRTFETAVDDEAHLYEFVVPMVPPTWNDRARVEEYAEQMERGLVPTAVAVSTLDVCLPALDLSTDYYTHWGLTHFLLDGHHKLEAAASAGRPVQLLSLLALGDCLSETGDKDRLAALRSQPSSIRGTRRAH</sequence>
<protein>
    <submittedName>
        <fullName evidence="1">Uncharacterized protein</fullName>
    </submittedName>
</protein>
<name>A0AAU1TZY8_9ACTN</name>
<evidence type="ECO:0000313" key="1">
    <source>
        <dbReference type="EMBL" id="WTS10909.1"/>
    </source>
</evidence>
<proteinExistence type="predicted"/>
<dbReference type="EMBL" id="CP108195">
    <property type="protein sequence ID" value="WTS10909.1"/>
    <property type="molecule type" value="Genomic_DNA"/>
</dbReference>
<organism evidence="1">
    <name type="scientific">Streptomyces sp. NBC_00119</name>
    <dbReference type="NCBI Taxonomy" id="2975659"/>
    <lineage>
        <taxon>Bacteria</taxon>
        <taxon>Bacillati</taxon>
        <taxon>Actinomycetota</taxon>
        <taxon>Actinomycetes</taxon>
        <taxon>Kitasatosporales</taxon>
        <taxon>Streptomycetaceae</taxon>
        <taxon>Streptomyces</taxon>
    </lineage>
</organism>